<dbReference type="Proteomes" id="UP000815325">
    <property type="component" value="Unassembled WGS sequence"/>
</dbReference>
<reference evidence="2" key="1">
    <citation type="submission" date="2017-08" db="EMBL/GenBank/DDBJ databases">
        <authorList>
            <person name="Polle J.E."/>
            <person name="Barry K."/>
            <person name="Cushman J."/>
            <person name="Schmutz J."/>
            <person name="Tran D."/>
            <person name="Hathwaick L.T."/>
            <person name="Yim W.C."/>
            <person name="Jenkins J."/>
            <person name="Mckie-Krisberg Z.M."/>
            <person name="Prochnik S."/>
            <person name="Lindquist E."/>
            <person name="Dockter R.B."/>
            <person name="Adam C."/>
            <person name="Molina H."/>
            <person name="Bunkerborg J."/>
            <person name="Jin E."/>
            <person name="Buchheim M."/>
            <person name="Magnuson J."/>
        </authorList>
    </citation>
    <scope>NUCLEOTIDE SEQUENCE</scope>
    <source>
        <strain evidence="2">CCAP 19/18</strain>
    </source>
</reference>
<evidence type="ECO:0000313" key="2">
    <source>
        <dbReference type="EMBL" id="KAF5840008.1"/>
    </source>
</evidence>
<protein>
    <submittedName>
        <fullName evidence="2">Uncharacterized protein</fullName>
    </submittedName>
</protein>
<feature type="region of interest" description="Disordered" evidence="1">
    <location>
        <begin position="98"/>
        <end position="138"/>
    </location>
</feature>
<evidence type="ECO:0000256" key="1">
    <source>
        <dbReference type="SAM" id="MobiDB-lite"/>
    </source>
</evidence>
<gene>
    <name evidence="2" type="ORF">DUNSADRAFT_18045</name>
</gene>
<comment type="caution">
    <text evidence="2">The sequence shown here is derived from an EMBL/GenBank/DDBJ whole genome shotgun (WGS) entry which is preliminary data.</text>
</comment>
<dbReference type="EMBL" id="MU069526">
    <property type="protein sequence ID" value="KAF5840008.1"/>
    <property type="molecule type" value="Genomic_DNA"/>
</dbReference>
<evidence type="ECO:0000313" key="3">
    <source>
        <dbReference type="Proteomes" id="UP000815325"/>
    </source>
</evidence>
<feature type="compositionally biased region" description="Basic and acidic residues" evidence="1">
    <location>
        <begin position="107"/>
        <end position="123"/>
    </location>
</feature>
<name>A0ABQ7GZH0_DUNSA</name>
<keyword evidence="3" id="KW-1185">Reference proteome</keyword>
<sequence>MSPGVLKFMEGVQPHIEGPIGVAMYEWNDGKLGPACMNEGPKGEGGLDDATGAGGAGGASMKQTSASFDLTKGDVAEQESEGMFAGLGAAKKQMDKWGLNFNPFGGKKTEDGEPQEKKKEDRGFFGNLWGKKDKQASK</sequence>
<organism evidence="2 3">
    <name type="scientific">Dunaliella salina</name>
    <name type="common">Green alga</name>
    <name type="synonym">Protococcus salinus</name>
    <dbReference type="NCBI Taxonomy" id="3046"/>
    <lineage>
        <taxon>Eukaryota</taxon>
        <taxon>Viridiplantae</taxon>
        <taxon>Chlorophyta</taxon>
        <taxon>core chlorophytes</taxon>
        <taxon>Chlorophyceae</taxon>
        <taxon>CS clade</taxon>
        <taxon>Chlamydomonadales</taxon>
        <taxon>Dunaliellaceae</taxon>
        <taxon>Dunaliella</taxon>
    </lineage>
</organism>
<accession>A0ABQ7GZH0</accession>
<proteinExistence type="predicted"/>
<feature type="region of interest" description="Disordered" evidence="1">
    <location>
        <begin position="36"/>
        <end position="62"/>
    </location>
</feature>